<keyword evidence="1" id="KW-0812">Transmembrane</keyword>
<evidence type="ECO:0000313" key="2">
    <source>
        <dbReference type="EMBL" id="EAR62947.1"/>
    </source>
</evidence>
<comment type="caution">
    <text evidence="2">The sequence shown here is derived from an EMBL/GenBank/DDBJ whole genome shotgun (WGS) entry which is preliminary data.</text>
</comment>
<protein>
    <submittedName>
        <fullName evidence="2">Tyrosine recombinase</fullName>
    </submittedName>
</protein>
<keyword evidence="3" id="KW-1185">Reference proteome</keyword>
<proteinExistence type="predicted"/>
<gene>
    <name evidence="2" type="primary">xerD</name>
    <name evidence="2" type="ORF">MED92_07506</name>
</gene>
<accession>A0A7U8GU44</accession>
<name>A0A7U8GU44_NEPCE</name>
<evidence type="ECO:0000256" key="1">
    <source>
        <dbReference type="SAM" id="Phobius"/>
    </source>
</evidence>
<keyword evidence="1" id="KW-0472">Membrane</keyword>
<evidence type="ECO:0000313" key="3">
    <source>
        <dbReference type="Proteomes" id="UP000002171"/>
    </source>
</evidence>
<sequence>MPRKLIKNLVTLLVIIGLPVGLFAGAYGFVWWKVSTVADDFAKEIAPFAAMEYRDVHIDLGSSELGLKGITFRPTGMEGEIVVDAATLKAPSWGFLLDLESKLSKGELPESFNVDLKGINLNLQSGYMQDWGRMAEDMQRQVGAGQSYEVLACGNRDYFSVADLRNMGYSDIISDVAFQYSFDAIDRQLNFDMQSKAYSMADMSMSMSVAVASDNLNMQTMMFAQPQLKRVEMRFYDRGYNVRKNRFCAKEIKTEVDAYRERYKGLLEKRLKYEGWSIPTPLFDSFDLLNNPGASAYLRVDLPDGFGVQSMAMVQQPTDLINLLSPYVEFNGQPVQLDGLAWSEPDPEGERLLRELQETEADSDLVLGEESVIDEQQAESDVVPEFEKRSRSLARFKANGGKSFKSVEVPELSGHLGKPVVLYTYFGRKVEGRLVSVKNNIVTVEHRLVSGRGTATYPIAADKIQSVKLYY</sequence>
<dbReference type="OrthoDB" id="7055621at2"/>
<dbReference type="EMBL" id="AAOW01000001">
    <property type="protein sequence ID" value="EAR62947.1"/>
    <property type="molecule type" value="Genomic_DNA"/>
</dbReference>
<organism evidence="2 3">
    <name type="scientific">Neptuniibacter caesariensis</name>
    <dbReference type="NCBI Taxonomy" id="207954"/>
    <lineage>
        <taxon>Bacteria</taxon>
        <taxon>Pseudomonadati</taxon>
        <taxon>Pseudomonadota</taxon>
        <taxon>Gammaproteobacteria</taxon>
        <taxon>Oceanospirillales</taxon>
        <taxon>Oceanospirillaceae</taxon>
        <taxon>Neptuniibacter</taxon>
    </lineage>
</organism>
<keyword evidence="1" id="KW-1133">Transmembrane helix</keyword>
<dbReference type="AlphaFoldDB" id="A0A7U8GU44"/>
<dbReference type="RefSeq" id="WP_007021965.1">
    <property type="nucleotide sequence ID" value="NZ_CH724126.1"/>
</dbReference>
<reference evidence="2 3" key="1">
    <citation type="submission" date="2006-02" db="EMBL/GenBank/DDBJ databases">
        <authorList>
            <person name="Pinhassi J."/>
            <person name="Pedros-Alio C."/>
            <person name="Ferriera S."/>
            <person name="Johnson J."/>
            <person name="Kravitz S."/>
            <person name="Halpern A."/>
            <person name="Remington K."/>
            <person name="Beeson K."/>
            <person name="Tran B."/>
            <person name="Rogers Y.-H."/>
            <person name="Friedman R."/>
            <person name="Venter J.C."/>
        </authorList>
    </citation>
    <scope>NUCLEOTIDE SEQUENCE [LARGE SCALE GENOMIC DNA]</scope>
    <source>
        <strain evidence="2 3">MED92</strain>
    </source>
</reference>
<feature type="transmembrane region" description="Helical" evidence="1">
    <location>
        <begin position="12"/>
        <end position="32"/>
    </location>
</feature>
<dbReference type="Proteomes" id="UP000002171">
    <property type="component" value="Unassembled WGS sequence"/>
</dbReference>